<dbReference type="InterPro" id="IPR009495">
    <property type="entry name" value="NrsF"/>
</dbReference>
<feature type="transmembrane region" description="Helical" evidence="1">
    <location>
        <begin position="58"/>
        <end position="79"/>
    </location>
</feature>
<dbReference type="EMBL" id="CP051684">
    <property type="protein sequence ID" value="QJD91847.1"/>
    <property type="molecule type" value="Genomic_DNA"/>
</dbReference>
<feature type="transmembrane region" description="Helical" evidence="1">
    <location>
        <begin position="184"/>
        <end position="206"/>
    </location>
</feature>
<name>A0ABX6MFZ0_9BURK</name>
<reference evidence="2 3" key="1">
    <citation type="submission" date="2020-04" db="EMBL/GenBank/DDBJ databases">
        <title>Genome sequencing of novel species.</title>
        <authorList>
            <person name="Heo J."/>
            <person name="Kim S.-J."/>
            <person name="Kim J.-S."/>
            <person name="Hong S.-B."/>
            <person name="Kwon S.-W."/>
        </authorList>
    </citation>
    <scope>NUCLEOTIDE SEQUENCE [LARGE SCALE GENOMIC DNA]</scope>
    <source>
        <strain evidence="2 3">AF9R3</strain>
    </source>
</reference>
<protein>
    <submittedName>
        <fullName evidence="2">DUF1109 domain-containing protein</fullName>
    </submittedName>
</protein>
<accession>A0ABX6MFZ0</accession>
<keyword evidence="1" id="KW-0472">Membrane</keyword>
<sequence length="217" mass="23365">MNNHDALIERLSRDATPVTRPASPWQRALGWMLVALPCGFLASLTMPSAAANWSDPGALWAGLGMLLSLGLGAFALKSAFALSIAGHKAQWRWLAAFSVAWLLVELLQITSSGDPIGHFGEGIYCYTFMMIAGIPMMVVVVAALRRTRSLYPARSLAIAGLSVAAMSQIILGFCHPVAGELMDLMMHFAASLTLIAGAVLAGRRWIAVPLLQRHRLR</sequence>
<keyword evidence="1" id="KW-1133">Transmembrane helix</keyword>
<feature type="transmembrane region" description="Helical" evidence="1">
    <location>
        <begin position="156"/>
        <end position="178"/>
    </location>
</feature>
<organism evidence="2 3">
    <name type="scientific">Duganella dendranthematis</name>
    <dbReference type="NCBI Taxonomy" id="2728021"/>
    <lineage>
        <taxon>Bacteria</taxon>
        <taxon>Pseudomonadati</taxon>
        <taxon>Pseudomonadota</taxon>
        <taxon>Betaproteobacteria</taxon>
        <taxon>Burkholderiales</taxon>
        <taxon>Oxalobacteraceae</taxon>
        <taxon>Telluria group</taxon>
        <taxon>Duganella</taxon>
    </lineage>
</organism>
<dbReference type="RefSeq" id="WP_169113159.1">
    <property type="nucleotide sequence ID" value="NZ_CP051684.1"/>
</dbReference>
<dbReference type="Proteomes" id="UP000503117">
    <property type="component" value="Chromosome"/>
</dbReference>
<keyword evidence="3" id="KW-1185">Reference proteome</keyword>
<feature type="transmembrane region" description="Helical" evidence="1">
    <location>
        <begin position="123"/>
        <end position="144"/>
    </location>
</feature>
<keyword evidence="1" id="KW-0812">Transmembrane</keyword>
<proteinExistence type="predicted"/>
<evidence type="ECO:0000256" key="1">
    <source>
        <dbReference type="SAM" id="Phobius"/>
    </source>
</evidence>
<dbReference type="Pfam" id="PF06532">
    <property type="entry name" value="NrsF"/>
    <property type="match status" value="1"/>
</dbReference>
<feature type="transmembrane region" description="Helical" evidence="1">
    <location>
        <begin position="91"/>
        <end position="111"/>
    </location>
</feature>
<gene>
    <name evidence="2" type="ORF">HH213_18175</name>
</gene>
<evidence type="ECO:0000313" key="2">
    <source>
        <dbReference type="EMBL" id="QJD91847.1"/>
    </source>
</evidence>
<evidence type="ECO:0000313" key="3">
    <source>
        <dbReference type="Proteomes" id="UP000503117"/>
    </source>
</evidence>
<feature type="transmembrane region" description="Helical" evidence="1">
    <location>
        <begin position="28"/>
        <end position="46"/>
    </location>
</feature>